<keyword evidence="3 7" id="KW-0813">Transport</keyword>
<sequence>MAQIEIYTTYTCPYCHAAKDLLKRKRATFSEINVAGDPVMRSTMSGRANGRTSVPQIFIDGQHVGGCDDLYALDEAGQLDPLLAR</sequence>
<proteinExistence type="inferred from homology"/>
<protein>
    <recommendedName>
        <fullName evidence="7">Glutaredoxin</fullName>
    </recommendedName>
</protein>
<evidence type="ECO:0000313" key="10">
    <source>
        <dbReference type="Proteomes" id="UP001143330"/>
    </source>
</evidence>
<name>A0A9W6JQP7_9HYPH</name>
<comment type="similarity">
    <text evidence="2 7">Belongs to the glutaredoxin family.</text>
</comment>
<keyword evidence="5" id="KW-1015">Disulfide bond</keyword>
<dbReference type="Proteomes" id="UP001143330">
    <property type="component" value="Unassembled WGS sequence"/>
</dbReference>
<keyword evidence="4 7" id="KW-0249">Electron transport</keyword>
<reference evidence="9" key="2">
    <citation type="submission" date="2023-01" db="EMBL/GenBank/DDBJ databases">
        <authorList>
            <person name="Sun Q."/>
            <person name="Evtushenko L."/>
        </authorList>
    </citation>
    <scope>NUCLEOTIDE SEQUENCE</scope>
    <source>
        <strain evidence="9">VKM B-2789</strain>
    </source>
</reference>
<evidence type="ECO:0000256" key="5">
    <source>
        <dbReference type="ARBA" id="ARBA00023157"/>
    </source>
</evidence>
<dbReference type="RefSeq" id="WP_213362161.1">
    <property type="nucleotide sequence ID" value="NZ_BSFM01000001.1"/>
</dbReference>
<keyword evidence="10" id="KW-1185">Reference proteome</keyword>
<dbReference type="PROSITE" id="PS00195">
    <property type="entry name" value="GLUTAREDOXIN_1"/>
    <property type="match status" value="1"/>
</dbReference>
<keyword evidence="7" id="KW-0963">Cytoplasm</keyword>
<dbReference type="PRINTS" id="PR00160">
    <property type="entry name" value="GLUTAREDOXIN"/>
</dbReference>
<dbReference type="PANTHER" id="PTHR45694">
    <property type="entry name" value="GLUTAREDOXIN 2"/>
    <property type="match status" value="1"/>
</dbReference>
<evidence type="ECO:0000313" key="9">
    <source>
        <dbReference type="EMBL" id="GLK82005.1"/>
    </source>
</evidence>
<dbReference type="CDD" id="cd03418">
    <property type="entry name" value="GRX_GRXb_1_3_like"/>
    <property type="match status" value="1"/>
</dbReference>
<gene>
    <name evidence="9" type="primary">grxC</name>
    <name evidence="9" type="ORF">GCM10017653_00740</name>
</gene>
<dbReference type="InterPro" id="IPR002109">
    <property type="entry name" value="Glutaredoxin"/>
</dbReference>
<dbReference type="InterPro" id="IPR011900">
    <property type="entry name" value="GRX_bact"/>
</dbReference>
<evidence type="ECO:0000256" key="1">
    <source>
        <dbReference type="ARBA" id="ARBA00002549"/>
    </source>
</evidence>
<comment type="caution">
    <text evidence="9">The sequence shown here is derived from an EMBL/GenBank/DDBJ whole genome shotgun (WGS) entry which is preliminary data.</text>
</comment>
<accession>A0A9W6JQP7</accession>
<keyword evidence="6 7" id="KW-0676">Redox-active center</keyword>
<dbReference type="Pfam" id="PF00462">
    <property type="entry name" value="Glutaredoxin"/>
    <property type="match status" value="1"/>
</dbReference>
<feature type="domain" description="Glutaredoxin" evidence="8">
    <location>
        <begin position="4"/>
        <end position="64"/>
    </location>
</feature>
<dbReference type="GO" id="GO:0015038">
    <property type="term" value="F:glutathione disulfide oxidoreductase activity"/>
    <property type="evidence" value="ECO:0007669"/>
    <property type="project" value="UniProtKB-UniRule"/>
</dbReference>
<organism evidence="9 10">
    <name type="scientific">Ancylobacter defluvii</name>
    <dbReference type="NCBI Taxonomy" id="1282440"/>
    <lineage>
        <taxon>Bacteria</taxon>
        <taxon>Pseudomonadati</taxon>
        <taxon>Pseudomonadota</taxon>
        <taxon>Alphaproteobacteria</taxon>
        <taxon>Hyphomicrobiales</taxon>
        <taxon>Xanthobacteraceae</taxon>
        <taxon>Ancylobacter</taxon>
    </lineage>
</organism>
<dbReference type="AlphaFoldDB" id="A0A9W6JQP7"/>
<dbReference type="NCBIfam" id="TIGR02181">
    <property type="entry name" value="GRX_bact"/>
    <property type="match status" value="1"/>
</dbReference>
<dbReference type="InterPro" id="IPR014025">
    <property type="entry name" value="Glutaredoxin_subgr"/>
</dbReference>
<dbReference type="GO" id="GO:0005737">
    <property type="term" value="C:cytoplasm"/>
    <property type="evidence" value="ECO:0007669"/>
    <property type="project" value="TreeGrafter"/>
</dbReference>
<evidence type="ECO:0000256" key="2">
    <source>
        <dbReference type="ARBA" id="ARBA00007787"/>
    </source>
</evidence>
<comment type="function">
    <text evidence="1 7">Has a glutathione-disulfide oxidoreductase activity in the presence of NADPH and glutathione reductase. Reduces low molecular weight disulfides and proteins.</text>
</comment>
<dbReference type="Gene3D" id="3.40.30.10">
    <property type="entry name" value="Glutaredoxin"/>
    <property type="match status" value="1"/>
</dbReference>
<evidence type="ECO:0000256" key="4">
    <source>
        <dbReference type="ARBA" id="ARBA00022982"/>
    </source>
</evidence>
<dbReference type="GO" id="GO:0045454">
    <property type="term" value="P:cell redox homeostasis"/>
    <property type="evidence" value="ECO:0007669"/>
    <property type="project" value="InterPro"/>
</dbReference>
<evidence type="ECO:0000259" key="8">
    <source>
        <dbReference type="Pfam" id="PF00462"/>
    </source>
</evidence>
<evidence type="ECO:0000256" key="6">
    <source>
        <dbReference type="ARBA" id="ARBA00023284"/>
    </source>
</evidence>
<evidence type="ECO:0000256" key="3">
    <source>
        <dbReference type="ARBA" id="ARBA00022448"/>
    </source>
</evidence>
<dbReference type="PROSITE" id="PS51354">
    <property type="entry name" value="GLUTAREDOXIN_2"/>
    <property type="match status" value="1"/>
</dbReference>
<dbReference type="InterPro" id="IPR036249">
    <property type="entry name" value="Thioredoxin-like_sf"/>
</dbReference>
<dbReference type="GO" id="GO:0034599">
    <property type="term" value="P:cellular response to oxidative stress"/>
    <property type="evidence" value="ECO:0007669"/>
    <property type="project" value="TreeGrafter"/>
</dbReference>
<evidence type="ECO:0000256" key="7">
    <source>
        <dbReference type="RuleBase" id="RU364065"/>
    </source>
</evidence>
<reference evidence="9" key="1">
    <citation type="journal article" date="2014" name="Int. J. Syst. Evol. Microbiol.">
        <title>Complete genome sequence of Corynebacterium casei LMG S-19264T (=DSM 44701T), isolated from a smear-ripened cheese.</title>
        <authorList>
            <consortium name="US DOE Joint Genome Institute (JGI-PGF)"/>
            <person name="Walter F."/>
            <person name="Albersmeier A."/>
            <person name="Kalinowski J."/>
            <person name="Ruckert C."/>
        </authorList>
    </citation>
    <scope>NUCLEOTIDE SEQUENCE</scope>
    <source>
        <strain evidence="9">VKM B-2789</strain>
    </source>
</reference>
<dbReference type="EMBL" id="BSFM01000001">
    <property type="protein sequence ID" value="GLK82005.1"/>
    <property type="molecule type" value="Genomic_DNA"/>
</dbReference>
<dbReference type="PANTHER" id="PTHR45694:SF18">
    <property type="entry name" value="GLUTAREDOXIN-1-RELATED"/>
    <property type="match status" value="1"/>
</dbReference>
<dbReference type="SUPFAM" id="SSF52833">
    <property type="entry name" value="Thioredoxin-like"/>
    <property type="match status" value="1"/>
</dbReference>
<dbReference type="FunFam" id="3.40.30.10:FF:000018">
    <property type="entry name" value="Glutaredoxin"/>
    <property type="match status" value="1"/>
</dbReference>
<dbReference type="InterPro" id="IPR011767">
    <property type="entry name" value="GLR_AS"/>
</dbReference>